<gene>
    <name evidence="4" type="ORF">EPA93_23955</name>
</gene>
<sequence length="344" mass="38079">MVRIGMLGCGFLATFYMQGLAEVPNQQVVTVYGRDKGKAAAFAQRWNIPESTDDMEAVAAREDVDLVIIALPNALHLPATRLIASHKKHIACTKPLARNAEEARQMLEAVQQAGIIHCYGETEVFSPAVIRAKSLIDEGSIGRILTVRSREAHAGPHAPHFWNAEEAGGGALLDMGCHTIEAARYFIGKDIKPVEVLAWGDTMVHTDKTTAEDNAIVLLRFENGAIGQTEVSWTARGSLDLRNEVYGTEGSIFTDVTRSTPINAFVRSTNAYLLEKAESNTGWIFPLPDEARVYGYHEEMKHFVECVAQGKQPRETFTDGLIINTIMDAAYRSMREHRWVPIEI</sequence>
<dbReference type="Proteomes" id="UP000290365">
    <property type="component" value="Chromosome"/>
</dbReference>
<keyword evidence="1" id="KW-0560">Oxidoreductase</keyword>
<dbReference type="RefSeq" id="WP_129889922.1">
    <property type="nucleotide sequence ID" value="NZ_CP035758.1"/>
</dbReference>
<name>A0A4P6JTG2_KTERU</name>
<proteinExistence type="predicted"/>
<dbReference type="OrthoDB" id="9815825at2"/>
<dbReference type="Pfam" id="PF22725">
    <property type="entry name" value="GFO_IDH_MocA_C3"/>
    <property type="match status" value="1"/>
</dbReference>
<organism evidence="4 5">
    <name type="scientific">Ktedonosporobacter rubrisoli</name>
    <dbReference type="NCBI Taxonomy" id="2509675"/>
    <lineage>
        <taxon>Bacteria</taxon>
        <taxon>Bacillati</taxon>
        <taxon>Chloroflexota</taxon>
        <taxon>Ktedonobacteria</taxon>
        <taxon>Ktedonobacterales</taxon>
        <taxon>Ktedonosporobacteraceae</taxon>
        <taxon>Ktedonosporobacter</taxon>
    </lineage>
</organism>
<evidence type="ECO:0000313" key="4">
    <source>
        <dbReference type="EMBL" id="QBD78869.1"/>
    </source>
</evidence>
<feature type="domain" description="GFO/IDH/MocA-like oxidoreductase" evidence="3">
    <location>
        <begin position="131"/>
        <end position="252"/>
    </location>
</feature>
<dbReference type="Gene3D" id="3.30.360.10">
    <property type="entry name" value="Dihydrodipicolinate Reductase, domain 2"/>
    <property type="match status" value="1"/>
</dbReference>
<dbReference type="KEGG" id="kbs:EPA93_23955"/>
<dbReference type="SUPFAM" id="SSF51735">
    <property type="entry name" value="NAD(P)-binding Rossmann-fold domains"/>
    <property type="match status" value="1"/>
</dbReference>
<evidence type="ECO:0000259" key="2">
    <source>
        <dbReference type="Pfam" id="PF01408"/>
    </source>
</evidence>
<keyword evidence="5" id="KW-1185">Reference proteome</keyword>
<dbReference type="InterPro" id="IPR036291">
    <property type="entry name" value="NAD(P)-bd_dom_sf"/>
</dbReference>
<dbReference type="GO" id="GO:0000166">
    <property type="term" value="F:nucleotide binding"/>
    <property type="evidence" value="ECO:0007669"/>
    <property type="project" value="InterPro"/>
</dbReference>
<dbReference type="SUPFAM" id="SSF55347">
    <property type="entry name" value="Glyceraldehyde-3-phosphate dehydrogenase-like, C-terminal domain"/>
    <property type="match status" value="1"/>
</dbReference>
<evidence type="ECO:0000256" key="1">
    <source>
        <dbReference type="ARBA" id="ARBA00023002"/>
    </source>
</evidence>
<dbReference type="InterPro" id="IPR055170">
    <property type="entry name" value="GFO_IDH_MocA-like_dom"/>
</dbReference>
<dbReference type="InterPro" id="IPR050463">
    <property type="entry name" value="Gfo/Idh/MocA_oxidrdct_glycsds"/>
</dbReference>
<dbReference type="Pfam" id="PF01408">
    <property type="entry name" value="GFO_IDH_MocA"/>
    <property type="match status" value="1"/>
</dbReference>
<dbReference type="AlphaFoldDB" id="A0A4P6JTG2"/>
<reference evidence="4 5" key="1">
    <citation type="submission" date="2019-01" db="EMBL/GenBank/DDBJ databases">
        <title>Ktedonosporobacter rubrisoli SCAWS-G2.</title>
        <authorList>
            <person name="Huang Y."/>
            <person name="Yan B."/>
        </authorList>
    </citation>
    <scope>NUCLEOTIDE SEQUENCE [LARGE SCALE GENOMIC DNA]</scope>
    <source>
        <strain evidence="4 5">SCAWS-G2</strain>
    </source>
</reference>
<dbReference type="InterPro" id="IPR000683">
    <property type="entry name" value="Gfo/Idh/MocA-like_OxRdtase_N"/>
</dbReference>
<dbReference type="Gene3D" id="3.40.50.720">
    <property type="entry name" value="NAD(P)-binding Rossmann-like Domain"/>
    <property type="match status" value="1"/>
</dbReference>
<dbReference type="PANTHER" id="PTHR43818:SF11">
    <property type="entry name" value="BCDNA.GH03377"/>
    <property type="match status" value="1"/>
</dbReference>
<accession>A0A4P6JTG2</accession>
<evidence type="ECO:0000259" key="3">
    <source>
        <dbReference type="Pfam" id="PF22725"/>
    </source>
</evidence>
<feature type="domain" description="Gfo/Idh/MocA-like oxidoreductase N-terminal" evidence="2">
    <location>
        <begin position="2"/>
        <end position="115"/>
    </location>
</feature>
<dbReference type="GO" id="GO:0016491">
    <property type="term" value="F:oxidoreductase activity"/>
    <property type="evidence" value="ECO:0007669"/>
    <property type="project" value="UniProtKB-KW"/>
</dbReference>
<evidence type="ECO:0000313" key="5">
    <source>
        <dbReference type="Proteomes" id="UP000290365"/>
    </source>
</evidence>
<dbReference type="EMBL" id="CP035758">
    <property type="protein sequence ID" value="QBD78869.1"/>
    <property type="molecule type" value="Genomic_DNA"/>
</dbReference>
<dbReference type="PANTHER" id="PTHR43818">
    <property type="entry name" value="BCDNA.GH03377"/>
    <property type="match status" value="1"/>
</dbReference>
<protein>
    <submittedName>
        <fullName evidence="4">Gfo/Idh/MocA family oxidoreductase</fullName>
    </submittedName>
</protein>